<keyword evidence="2" id="KW-0255">Endonuclease</keyword>
<dbReference type="Proteomes" id="UP000265663">
    <property type="component" value="Unassembled WGS sequence"/>
</dbReference>
<keyword evidence="2" id="KW-0378">Hydrolase</keyword>
<evidence type="ECO:0000259" key="1">
    <source>
        <dbReference type="Pfam" id="PF00961"/>
    </source>
</evidence>
<sequence length="119" mass="13623">MVIIQESKSKKTTDNIGLRFVITQHSKDSVLLDNISNYLGCGKCYFSRNEVNLTVSTLSDINNKIIALFNKYPLLGTKKEDYLDFCKVAELIKSKDHLTKQGIENIKRIKSNMNSKRIH</sequence>
<dbReference type="AlphaFoldDB" id="A0A3M7M5F9"/>
<dbReference type="Gene3D" id="3.10.28.10">
    <property type="entry name" value="Homing endonucleases"/>
    <property type="match status" value="1"/>
</dbReference>
<dbReference type="GO" id="GO:0005739">
    <property type="term" value="C:mitochondrion"/>
    <property type="evidence" value="ECO:0007669"/>
    <property type="project" value="UniProtKB-ARBA"/>
</dbReference>
<name>A0A3M7M5F9_9PLEO</name>
<dbReference type="GO" id="GO:0004519">
    <property type="term" value="F:endonuclease activity"/>
    <property type="evidence" value="ECO:0007669"/>
    <property type="project" value="UniProtKB-KW"/>
</dbReference>
<protein>
    <submittedName>
        <fullName evidence="2">LAGLIDADG endonuclease (Mitochondrion)</fullName>
    </submittedName>
</protein>
<dbReference type="EMBL" id="KE747820">
    <property type="protein sequence ID" value="RMZ69698.1"/>
    <property type="molecule type" value="Genomic_DNA"/>
</dbReference>
<feature type="domain" description="Homing endonuclease LAGLIDADG" evidence="1">
    <location>
        <begin position="2"/>
        <end position="88"/>
    </location>
</feature>
<evidence type="ECO:0000313" key="3">
    <source>
        <dbReference type="Proteomes" id="UP000265663"/>
    </source>
</evidence>
<gene>
    <name evidence="2" type="ORF">GMOD_00010393</name>
</gene>
<dbReference type="OrthoDB" id="3664053at2759"/>
<dbReference type="InterPro" id="IPR027434">
    <property type="entry name" value="Homing_endonucl"/>
</dbReference>
<keyword evidence="2" id="KW-0540">Nuclease</keyword>
<dbReference type="SUPFAM" id="SSF55608">
    <property type="entry name" value="Homing endonucleases"/>
    <property type="match status" value="1"/>
</dbReference>
<dbReference type="Pfam" id="PF00961">
    <property type="entry name" value="LAGLIDADG_1"/>
    <property type="match status" value="1"/>
</dbReference>
<reference evidence="2 3" key="1">
    <citation type="journal article" date="2014" name="PLoS ONE">
        <title>De novo Genome Assembly of the Fungal Plant Pathogen Pyrenophora semeniperda.</title>
        <authorList>
            <person name="Soliai M.M."/>
            <person name="Meyer S.E."/>
            <person name="Udall J.A."/>
            <person name="Elzinga D.E."/>
            <person name="Hermansen R.A."/>
            <person name="Bodily P.M."/>
            <person name="Hart A.A."/>
            <person name="Coleman C.E."/>
        </authorList>
    </citation>
    <scope>NUCLEOTIDE SEQUENCE [LARGE SCALE GENOMIC DNA]</scope>
    <source>
        <strain evidence="2 3">CCB06</strain>
        <tissue evidence="2">Mycelium</tissue>
    </source>
</reference>
<dbReference type="InterPro" id="IPR051289">
    <property type="entry name" value="LAGLIDADG_Endonuclease"/>
</dbReference>
<organism evidence="2 3">
    <name type="scientific">Pyrenophora seminiperda CCB06</name>
    <dbReference type="NCBI Taxonomy" id="1302712"/>
    <lineage>
        <taxon>Eukaryota</taxon>
        <taxon>Fungi</taxon>
        <taxon>Dikarya</taxon>
        <taxon>Ascomycota</taxon>
        <taxon>Pezizomycotina</taxon>
        <taxon>Dothideomycetes</taxon>
        <taxon>Pleosporomycetidae</taxon>
        <taxon>Pleosporales</taxon>
        <taxon>Pleosporineae</taxon>
        <taxon>Pleosporaceae</taxon>
        <taxon>Pyrenophora</taxon>
    </lineage>
</organism>
<keyword evidence="3" id="KW-1185">Reference proteome</keyword>
<dbReference type="InterPro" id="IPR004860">
    <property type="entry name" value="LAGLIDADG_dom"/>
</dbReference>
<proteinExistence type="predicted"/>
<dbReference type="PANTHER" id="PTHR36181">
    <property type="entry name" value="INTRON-ENCODED ENDONUCLEASE AI3-RELATED"/>
    <property type="match status" value="1"/>
</dbReference>
<accession>A0A3M7M5F9</accession>
<evidence type="ECO:0000313" key="2">
    <source>
        <dbReference type="EMBL" id="RMZ69698.1"/>
    </source>
</evidence>
<dbReference type="PANTHER" id="PTHR36181:SF4">
    <property type="entry name" value="LAGLIDADG ENDONUCLEASE"/>
    <property type="match status" value="1"/>
</dbReference>